<accession>A0A1H5ADV6</accession>
<dbReference type="STRING" id="402596.SAMN04489844_4342"/>
<proteinExistence type="predicted"/>
<dbReference type="EMBL" id="FNRT01000002">
    <property type="protein sequence ID" value="SED40255.1"/>
    <property type="molecule type" value="Genomic_DNA"/>
</dbReference>
<dbReference type="Pfam" id="PF04978">
    <property type="entry name" value="MST"/>
    <property type="match status" value="1"/>
</dbReference>
<evidence type="ECO:0000313" key="1">
    <source>
        <dbReference type="EMBL" id="SED40255.1"/>
    </source>
</evidence>
<protein>
    <recommendedName>
        <fullName evidence="3">DinB family protein</fullName>
    </recommendedName>
</protein>
<dbReference type="Gene3D" id="1.20.120.450">
    <property type="entry name" value="dinb family like domain"/>
    <property type="match status" value="1"/>
</dbReference>
<dbReference type="SUPFAM" id="SSF109854">
    <property type="entry name" value="DinB/YfiT-like putative metalloenzymes"/>
    <property type="match status" value="1"/>
</dbReference>
<gene>
    <name evidence="1" type="ORF">SAMN04489844_4342</name>
</gene>
<sequence length="164" mass="17637">MAAVADEGWPADLVGRVDELIDDYRAALRASLDGLTEEQARARLVPSKTTLLGLLKHVTYVEGVWFDQAVTGHTAKEAGIATGPDRSFTLRKSDTIESVLATHADRVEQSRRAMAGLDPGATVTGRGERAVWALKLQVLRELAHHAGHADILREQLLAGADPAP</sequence>
<evidence type="ECO:0000313" key="2">
    <source>
        <dbReference type="Proteomes" id="UP000198742"/>
    </source>
</evidence>
<dbReference type="InterPro" id="IPR007061">
    <property type="entry name" value="MST-like"/>
</dbReference>
<dbReference type="RefSeq" id="WP_090971994.1">
    <property type="nucleotide sequence ID" value="NZ_FNRT01000002.1"/>
</dbReference>
<dbReference type="Proteomes" id="UP000198742">
    <property type="component" value="Unassembled WGS sequence"/>
</dbReference>
<dbReference type="OrthoDB" id="4548523at2"/>
<name>A0A1H5ADV6_9ACTN</name>
<keyword evidence="2" id="KW-1185">Reference proteome</keyword>
<evidence type="ECO:0008006" key="3">
    <source>
        <dbReference type="Google" id="ProtNLM"/>
    </source>
</evidence>
<organism evidence="1 2">
    <name type="scientific">Nocardioides exalbidus</name>
    <dbReference type="NCBI Taxonomy" id="402596"/>
    <lineage>
        <taxon>Bacteria</taxon>
        <taxon>Bacillati</taxon>
        <taxon>Actinomycetota</taxon>
        <taxon>Actinomycetes</taxon>
        <taxon>Propionibacteriales</taxon>
        <taxon>Nocardioidaceae</taxon>
        <taxon>Nocardioides</taxon>
    </lineage>
</organism>
<dbReference type="InterPro" id="IPR034660">
    <property type="entry name" value="DinB/YfiT-like"/>
</dbReference>
<reference evidence="2" key="1">
    <citation type="submission" date="2016-10" db="EMBL/GenBank/DDBJ databases">
        <authorList>
            <person name="Varghese N."/>
            <person name="Submissions S."/>
        </authorList>
    </citation>
    <scope>NUCLEOTIDE SEQUENCE [LARGE SCALE GENOMIC DNA]</scope>
    <source>
        <strain evidence="2">DSM 22017</strain>
    </source>
</reference>
<dbReference type="AlphaFoldDB" id="A0A1H5ADV6"/>